<name>A0ABW4L949_9MICO</name>
<comment type="caution">
    <text evidence="6">The sequence shown here is derived from an EMBL/GenBank/DDBJ whole genome shotgun (WGS) entry which is preliminary data.</text>
</comment>
<dbReference type="EMBL" id="JBHUEA010000001">
    <property type="protein sequence ID" value="MFD1719970.1"/>
    <property type="molecule type" value="Genomic_DNA"/>
</dbReference>
<keyword evidence="3" id="KW-0238">DNA-binding</keyword>
<evidence type="ECO:0000256" key="4">
    <source>
        <dbReference type="ARBA" id="ARBA00023163"/>
    </source>
</evidence>
<sequence length="301" mass="31132">MTTRRLTDRSLDLDTLEVLQRVAETGSLSRAADSLGVTQQAVSARVRAAERAVGQPLVRRSAAGSAMTETGRLLLGLGGPVLEASRRLEAGLAALRQPTGSLVVAASQTIAELLVPAWLLAFRTRSPAVPVRLVAGNSAAVVDQVRAGDADLGFIETPAALPDLSSAVLDEDELAVVVAPSHPWARAGTVDAAALAGTALLMREEGSGTRATVEQWLEDAGLRPLAPAAVLETTGIVRANARAGIAPAVMSIRTVEADLAAGALVRVALSGPPLVRPLRAVWVGRPQPSANAFLEVVGRTR</sequence>
<accession>A0ABW4L949</accession>
<organism evidence="6 7">
    <name type="scientific">Amnibacterium endophyticum</name>
    <dbReference type="NCBI Taxonomy" id="2109337"/>
    <lineage>
        <taxon>Bacteria</taxon>
        <taxon>Bacillati</taxon>
        <taxon>Actinomycetota</taxon>
        <taxon>Actinomycetes</taxon>
        <taxon>Micrococcales</taxon>
        <taxon>Microbacteriaceae</taxon>
        <taxon>Amnibacterium</taxon>
    </lineage>
</organism>
<keyword evidence="2" id="KW-0805">Transcription regulation</keyword>
<dbReference type="Pfam" id="PF03466">
    <property type="entry name" value="LysR_substrate"/>
    <property type="match status" value="1"/>
</dbReference>
<evidence type="ECO:0000313" key="7">
    <source>
        <dbReference type="Proteomes" id="UP001597347"/>
    </source>
</evidence>
<dbReference type="Pfam" id="PF00126">
    <property type="entry name" value="HTH_1"/>
    <property type="match status" value="1"/>
</dbReference>
<evidence type="ECO:0000256" key="3">
    <source>
        <dbReference type="ARBA" id="ARBA00023125"/>
    </source>
</evidence>
<evidence type="ECO:0000256" key="1">
    <source>
        <dbReference type="ARBA" id="ARBA00009437"/>
    </source>
</evidence>
<dbReference type="InterPro" id="IPR000847">
    <property type="entry name" value="LysR_HTH_N"/>
</dbReference>
<dbReference type="InterPro" id="IPR036388">
    <property type="entry name" value="WH-like_DNA-bd_sf"/>
</dbReference>
<dbReference type="PANTHER" id="PTHR30126">
    <property type="entry name" value="HTH-TYPE TRANSCRIPTIONAL REGULATOR"/>
    <property type="match status" value="1"/>
</dbReference>
<proteinExistence type="inferred from homology"/>
<dbReference type="RefSeq" id="WP_377931177.1">
    <property type="nucleotide sequence ID" value="NZ_JBHUEA010000001.1"/>
</dbReference>
<dbReference type="Gene3D" id="1.10.10.10">
    <property type="entry name" value="Winged helix-like DNA-binding domain superfamily/Winged helix DNA-binding domain"/>
    <property type="match status" value="1"/>
</dbReference>
<dbReference type="PROSITE" id="PS50931">
    <property type="entry name" value="HTH_LYSR"/>
    <property type="match status" value="1"/>
</dbReference>
<protein>
    <submittedName>
        <fullName evidence="6">LysR substrate-binding domain-containing protein</fullName>
    </submittedName>
</protein>
<comment type="similarity">
    <text evidence="1">Belongs to the LysR transcriptional regulatory family.</text>
</comment>
<keyword evidence="7" id="KW-1185">Reference proteome</keyword>
<dbReference type="Gene3D" id="3.40.190.10">
    <property type="entry name" value="Periplasmic binding protein-like II"/>
    <property type="match status" value="2"/>
</dbReference>
<evidence type="ECO:0000313" key="6">
    <source>
        <dbReference type="EMBL" id="MFD1719970.1"/>
    </source>
</evidence>
<dbReference type="InterPro" id="IPR036390">
    <property type="entry name" value="WH_DNA-bd_sf"/>
</dbReference>
<feature type="domain" description="HTH lysR-type" evidence="5">
    <location>
        <begin position="11"/>
        <end position="68"/>
    </location>
</feature>
<dbReference type="Proteomes" id="UP001597347">
    <property type="component" value="Unassembled WGS sequence"/>
</dbReference>
<reference evidence="7" key="1">
    <citation type="journal article" date="2019" name="Int. J. Syst. Evol. Microbiol.">
        <title>The Global Catalogue of Microorganisms (GCM) 10K type strain sequencing project: providing services to taxonomists for standard genome sequencing and annotation.</title>
        <authorList>
            <consortium name="The Broad Institute Genomics Platform"/>
            <consortium name="The Broad Institute Genome Sequencing Center for Infectious Disease"/>
            <person name="Wu L."/>
            <person name="Ma J."/>
        </authorList>
    </citation>
    <scope>NUCLEOTIDE SEQUENCE [LARGE SCALE GENOMIC DNA]</scope>
    <source>
        <strain evidence="7">CGMCC 1.12471</strain>
    </source>
</reference>
<dbReference type="InterPro" id="IPR005119">
    <property type="entry name" value="LysR_subst-bd"/>
</dbReference>
<gene>
    <name evidence="6" type="ORF">ACFSBI_00265</name>
</gene>
<evidence type="ECO:0000256" key="2">
    <source>
        <dbReference type="ARBA" id="ARBA00023015"/>
    </source>
</evidence>
<evidence type="ECO:0000259" key="5">
    <source>
        <dbReference type="PROSITE" id="PS50931"/>
    </source>
</evidence>
<keyword evidence="4" id="KW-0804">Transcription</keyword>
<dbReference type="SUPFAM" id="SSF46785">
    <property type="entry name" value="Winged helix' DNA-binding domain"/>
    <property type="match status" value="1"/>
</dbReference>
<dbReference type="PANTHER" id="PTHR30126:SF39">
    <property type="entry name" value="HTH-TYPE TRANSCRIPTIONAL REGULATOR CYSL"/>
    <property type="match status" value="1"/>
</dbReference>
<dbReference type="SUPFAM" id="SSF53850">
    <property type="entry name" value="Periplasmic binding protein-like II"/>
    <property type="match status" value="1"/>
</dbReference>